<evidence type="ECO:0000256" key="10">
    <source>
        <dbReference type="ARBA" id="ARBA00047639"/>
    </source>
</evidence>
<dbReference type="PANTHER" id="PTHR43707">
    <property type="entry name" value="HISTIDYL-TRNA SYNTHETASE"/>
    <property type="match status" value="1"/>
</dbReference>
<dbReference type="FunFam" id="3.30.930.10:FF:000005">
    <property type="entry name" value="Histidine--tRNA ligase"/>
    <property type="match status" value="1"/>
</dbReference>
<dbReference type="Pfam" id="PF03129">
    <property type="entry name" value="HGTP_anticodon"/>
    <property type="match status" value="1"/>
</dbReference>
<evidence type="ECO:0000256" key="2">
    <source>
        <dbReference type="ARBA" id="ARBA00008226"/>
    </source>
</evidence>
<organism evidence="14 15">
    <name type="scientific">Candidatus Pantoea edessiphila</name>
    <dbReference type="NCBI Taxonomy" id="2044610"/>
    <lineage>
        <taxon>Bacteria</taxon>
        <taxon>Pseudomonadati</taxon>
        <taxon>Pseudomonadota</taxon>
        <taxon>Gammaproteobacteria</taxon>
        <taxon>Enterobacterales</taxon>
        <taxon>Erwiniaceae</taxon>
        <taxon>Pantoea</taxon>
    </lineage>
</organism>
<evidence type="ECO:0000313" key="14">
    <source>
        <dbReference type="EMBL" id="PPI88261.1"/>
    </source>
</evidence>
<comment type="similarity">
    <text evidence="2 11">Belongs to the class-II aminoacyl-tRNA synthetase family.</text>
</comment>
<dbReference type="SUPFAM" id="SSF55681">
    <property type="entry name" value="Class II aaRS and biotin synthetases"/>
    <property type="match status" value="1"/>
</dbReference>
<dbReference type="PROSITE" id="PS50862">
    <property type="entry name" value="AA_TRNA_LIGASE_II"/>
    <property type="match status" value="1"/>
</dbReference>
<evidence type="ECO:0000256" key="11">
    <source>
        <dbReference type="HAMAP-Rule" id="MF_00127"/>
    </source>
</evidence>
<dbReference type="PIRSF" id="PIRSF001549">
    <property type="entry name" value="His-tRNA_synth"/>
    <property type="match status" value="1"/>
</dbReference>
<keyword evidence="5 11" id="KW-0436">Ligase</keyword>
<comment type="caution">
    <text evidence="14">The sequence shown here is derived from an EMBL/GenBank/DDBJ whole genome shotgun (WGS) entry which is preliminary data.</text>
</comment>
<dbReference type="InterPro" id="IPR004516">
    <property type="entry name" value="HisRS/HisZ"/>
</dbReference>
<evidence type="ECO:0000256" key="5">
    <source>
        <dbReference type="ARBA" id="ARBA00022598"/>
    </source>
</evidence>
<dbReference type="PANTHER" id="PTHR43707:SF1">
    <property type="entry name" value="HISTIDINE--TRNA LIGASE, MITOCHONDRIAL-RELATED"/>
    <property type="match status" value="1"/>
</dbReference>
<evidence type="ECO:0000259" key="13">
    <source>
        <dbReference type="PROSITE" id="PS50862"/>
    </source>
</evidence>
<gene>
    <name evidence="11" type="primary">hisS</name>
    <name evidence="14" type="ORF">CRV12_01370</name>
</gene>
<sequence length="424" mass="49097">MIKNIQAVRGMKDYLPTNTYIWQVIENILKKTLNSYGYKEIRLPIIEKISLYKRAIGNVTDIVEKEMYTFTDRNGDVLTLRPEGTAGCIRAGIEHGFLYNQEQRLWYMGPMFRHERPQKGRYRQFNQIGVEVFGLKGPDIDVELIMMNIRLWKELGISNHVRLEINSLGSLNSCNNYRNVLIKFLEKNKNVLDENCKNRMYINPMRILDSKNPIIKNLIHDAPKINDYLDDDSRIHFNKFCKLLNELDIRYKINPYLVRGLDYYNRTVIEWIADSLGSQSTICGGGRYDNLVKQLGGYCTPAIGFALGIERIVCLVEGVNPYFKATNTFNIDVYIIPYNEDAQLMAINLSEKLRDAMPQFKFVTNFGGGNLKKQIKRAVKWQASIIIILNTINLNEIIVKDLRNGKQQKISKSQIINLLHTLLK</sequence>
<protein>
    <recommendedName>
        <fullName evidence="11">Histidine--tRNA ligase</fullName>
        <ecNumber evidence="11">6.1.1.21</ecNumber>
    </recommendedName>
    <alternativeName>
        <fullName evidence="11">Histidyl-tRNA synthetase</fullName>
        <shortName evidence="11">HisRS</shortName>
    </alternativeName>
</protein>
<dbReference type="InterPro" id="IPR006195">
    <property type="entry name" value="aa-tRNA-synth_II"/>
</dbReference>
<dbReference type="GO" id="GO:0005737">
    <property type="term" value="C:cytoplasm"/>
    <property type="evidence" value="ECO:0007669"/>
    <property type="project" value="UniProtKB-SubCell"/>
</dbReference>
<dbReference type="GO" id="GO:0004821">
    <property type="term" value="F:histidine-tRNA ligase activity"/>
    <property type="evidence" value="ECO:0007669"/>
    <property type="project" value="UniProtKB-UniRule"/>
</dbReference>
<dbReference type="Gene3D" id="3.30.930.10">
    <property type="entry name" value="Bira Bifunctional Protein, Domain 2"/>
    <property type="match status" value="1"/>
</dbReference>
<comment type="catalytic activity">
    <reaction evidence="10 11">
        <text>tRNA(His) + L-histidine + ATP = L-histidyl-tRNA(His) + AMP + diphosphate + H(+)</text>
        <dbReference type="Rhea" id="RHEA:17313"/>
        <dbReference type="Rhea" id="RHEA-COMP:9665"/>
        <dbReference type="Rhea" id="RHEA-COMP:9689"/>
        <dbReference type="ChEBI" id="CHEBI:15378"/>
        <dbReference type="ChEBI" id="CHEBI:30616"/>
        <dbReference type="ChEBI" id="CHEBI:33019"/>
        <dbReference type="ChEBI" id="CHEBI:57595"/>
        <dbReference type="ChEBI" id="CHEBI:78442"/>
        <dbReference type="ChEBI" id="CHEBI:78527"/>
        <dbReference type="ChEBI" id="CHEBI:456215"/>
        <dbReference type="EC" id="6.1.1.21"/>
    </reaction>
</comment>
<feature type="binding site" evidence="12">
    <location>
        <position position="127"/>
    </location>
    <ligand>
        <name>L-histidine</name>
        <dbReference type="ChEBI" id="CHEBI:57595"/>
    </ligand>
</feature>
<evidence type="ECO:0000256" key="8">
    <source>
        <dbReference type="ARBA" id="ARBA00022917"/>
    </source>
</evidence>
<feature type="binding site" evidence="12">
    <location>
        <begin position="263"/>
        <end position="264"/>
    </location>
    <ligand>
        <name>L-histidine</name>
        <dbReference type="ChEBI" id="CHEBI:57595"/>
    </ligand>
</feature>
<dbReference type="AlphaFoldDB" id="A0A2P5T100"/>
<dbReference type="InterPro" id="IPR004154">
    <property type="entry name" value="Anticodon-bd"/>
</dbReference>
<dbReference type="CDD" id="cd00773">
    <property type="entry name" value="HisRS-like_core"/>
    <property type="match status" value="1"/>
</dbReference>
<dbReference type="EC" id="6.1.1.21" evidence="11"/>
<comment type="subcellular location">
    <subcellularLocation>
        <location evidence="1 11">Cytoplasm</location>
    </subcellularLocation>
</comment>
<evidence type="ECO:0000256" key="7">
    <source>
        <dbReference type="ARBA" id="ARBA00022840"/>
    </source>
</evidence>
<evidence type="ECO:0000256" key="4">
    <source>
        <dbReference type="ARBA" id="ARBA00022490"/>
    </source>
</evidence>
<keyword evidence="8 11" id="KW-0648">Protein biosynthesis</keyword>
<keyword evidence="9 11" id="KW-0030">Aminoacyl-tRNA synthetase</keyword>
<evidence type="ECO:0000256" key="1">
    <source>
        <dbReference type="ARBA" id="ARBA00004496"/>
    </source>
</evidence>
<dbReference type="GO" id="GO:0005524">
    <property type="term" value="F:ATP binding"/>
    <property type="evidence" value="ECO:0007669"/>
    <property type="project" value="UniProtKB-UniRule"/>
</dbReference>
<name>A0A2P5T100_9GAMM</name>
<dbReference type="Proteomes" id="UP000296153">
    <property type="component" value="Unassembled WGS sequence"/>
</dbReference>
<dbReference type="OrthoDB" id="9800814at2"/>
<dbReference type="RefSeq" id="WP_136130871.1">
    <property type="nucleotide sequence ID" value="NZ_PDKT01000001.1"/>
</dbReference>
<dbReference type="InterPro" id="IPR015807">
    <property type="entry name" value="His-tRNA-ligase"/>
</dbReference>
<dbReference type="InterPro" id="IPR036621">
    <property type="entry name" value="Anticodon-bd_dom_sf"/>
</dbReference>
<dbReference type="EMBL" id="PDKT01000001">
    <property type="protein sequence ID" value="PPI88261.1"/>
    <property type="molecule type" value="Genomic_DNA"/>
</dbReference>
<evidence type="ECO:0000256" key="12">
    <source>
        <dbReference type="PIRSR" id="PIRSR001549-1"/>
    </source>
</evidence>
<dbReference type="NCBIfam" id="TIGR00442">
    <property type="entry name" value="hisS"/>
    <property type="match status" value="1"/>
</dbReference>
<dbReference type="InterPro" id="IPR041715">
    <property type="entry name" value="HisRS-like_core"/>
</dbReference>
<keyword evidence="4 11" id="KW-0963">Cytoplasm</keyword>
<comment type="subunit">
    <text evidence="3 11">Homodimer.</text>
</comment>
<proteinExistence type="inferred from homology"/>
<feature type="binding site" evidence="12">
    <location>
        <begin position="83"/>
        <end position="85"/>
    </location>
    <ligand>
        <name>L-histidine</name>
        <dbReference type="ChEBI" id="CHEBI:57595"/>
    </ligand>
</feature>
<dbReference type="InterPro" id="IPR045864">
    <property type="entry name" value="aa-tRNA-synth_II/BPL/LPL"/>
</dbReference>
<feature type="binding site" evidence="12">
    <location>
        <position position="131"/>
    </location>
    <ligand>
        <name>L-histidine</name>
        <dbReference type="ChEBI" id="CHEBI:57595"/>
    </ligand>
</feature>
<accession>A0A2P5T100</accession>
<dbReference type="GO" id="GO:0006427">
    <property type="term" value="P:histidyl-tRNA aminoacylation"/>
    <property type="evidence" value="ECO:0007669"/>
    <property type="project" value="UniProtKB-UniRule"/>
</dbReference>
<feature type="domain" description="Aminoacyl-transfer RNA synthetases class-II family profile" evidence="13">
    <location>
        <begin position="1"/>
        <end position="337"/>
    </location>
</feature>
<evidence type="ECO:0000256" key="3">
    <source>
        <dbReference type="ARBA" id="ARBA00011738"/>
    </source>
</evidence>
<reference evidence="14 15" key="1">
    <citation type="journal article" date="2018" name="Genome Biol. Evol.">
        <title>Cladogenesis and Genomic Streamlining in Extracellular Endosymbionts of Tropical Stink Bugs.</title>
        <authorList>
            <person name="Otero-Bravo A."/>
            <person name="Goffredi S."/>
            <person name="Sabree Z.L."/>
        </authorList>
    </citation>
    <scope>NUCLEOTIDE SEQUENCE [LARGE SCALE GENOMIC DNA]</scope>
    <source>
        <strain evidence="14 15">SoEE</strain>
    </source>
</reference>
<feature type="binding site" evidence="12">
    <location>
        <position position="259"/>
    </location>
    <ligand>
        <name>L-histidine</name>
        <dbReference type="ChEBI" id="CHEBI:57595"/>
    </ligand>
</feature>
<dbReference type="SUPFAM" id="SSF52954">
    <property type="entry name" value="Class II aaRS ABD-related"/>
    <property type="match status" value="1"/>
</dbReference>
<evidence type="ECO:0000313" key="15">
    <source>
        <dbReference type="Proteomes" id="UP000296153"/>
    </source>
</evidence>
<dbReference type="Gene3D" id="3.40.50.800">
    <property type="entry name" value="Anticodon-binding domain"/>
    <property type="match status" value="1"/>
</dbReference>
<keyword evidence="6 11" id="KW-0547">Nucleotide-binding</keyword>
<dbReference type="Pfam" id="PF13393">
    <property type="entry name" value="tRNA-synt_His"/>
    <property type="match status" value="1"/>
</dbReference>
<dbReference type="HAMAP" id="MF_00127">
    <property type="entry name" value="His_tRNA_synth"/>
    <property type="match status" value="1"/>
</dbReference>
<evidence type="ECO:0000256" key="6">
    <source>
        <dbReference type="ARBA" id="ARBA00022741"/>
    </source>
</evidence>
<keyword evidence="7 11" id="KW-0067">ATP-binding</keyword>
<evidence type="ECO:0000256" key="9">
    <source>
        <dbReference type="ARBA" id="ARBA00023146"/>
    </source>
</evidence>
<feature type="binding site" evidence="12">
    <location>
        <position position="113"/>
    </location>
    <ligand>
        <name>L-histidine</name>
        <dbReference type="ChEBI" id="CHEBI:57595"/>
    </ligand>
</feature>